<feature type="binding site" evidence="11">
    <location>
        <begin position="2"/>
        <end position="7"/>
    </location>
    <ligand>
        <name>ATP</name>
        <dbReference type="ChEBI" id="CHEBI:30616"/>
    </ligand>
</feature>
<comment type="catalytic activity">
    <reaction evidence="10 11">
        <text>shikimate + ATP = 3-phosphoshikimate + ADP + H(+)</text>
        <dbReference type="Rhea" id="RHEA:13121"/>
        <dbReference type="ChEBI" id="CHEBI:15378"/>
        <dbReference type="ChEBI" id="CHEBI:30616"/>
        <dbReference type="ChEBI" id="CHEBI:36208"/>
        <dbReference type="ChEBI" id="CHEBI:145989"/>
        <dbReference type="ChEBI" id="CHEBI:456216"/>
        <dbReference type="EC" id="2.7.1.71"/>
    </reaction>
</comment>
<evidence type="ECO:0000256" key="8">
    <source>
        <dbReference type="ARBA" id="ARBA00022840"/>
    </source>
</evidence>
<sequence>MGAGKTTVGRHLARLRGMQFIDADHELEARTGVDIPYIFDKEGEAGFRDREEQLIDDLSQERGIVLATGGGVVMREANRTHLKNRGRVVYLYTEVEQQWRRTRKSKNRPLLQQDNPKKILKELMALRDPWYREVADLIIPSKAQSARSLAMLINQKLTQMEPKS</sequence>
<dbReference type="PRINTS" id="PR01100">
    <property type="entry name" value="SHIKIMTKNASE"/>
</dbReference>
<keyword evidence="4 11" id="KW-0028">Amino-acid biosynthesis</keyword>
<comment type="function">
    <text evidence="11">Catalyzes the specific phosphorylation of the 3-hydroxyl group of shikimic acid using ATP as a cosubstrate.</text>
</comment>
<dbReference type="SUPFAM" id="SSF52540">
    <property type="entry name" value="P-loop containing nucleoside triphosphate hydrolases"/>
    <property type="match status" value="1"/>
</dbReference>
<keyword evidence="11" id="KW-0460">Magnesium</keyword>
<evidence type="ECO:0000313" key="12">
    <source>
        <dbReference type="EMBL" id="ORE85543.1"/>
    </source>
</evidence>
<dbReference type="PANTHER" id="PTHR21087:SF16">
    <property type="entry name" value="SHIKIMATE KINASE 1, CHLOROPLASTIC"/>
    <property type="match status" value="1"/>
</dbReference>
<organism evidence="12 13">
    <name type="scientific">Oceanococcus atlanticus</name>
    <dbReference type="NCBI Taxonomy" id="1317117"/>
    <lineage>
        <taxon>Bacteria</taxon>
        <taxon>Pseudomonadati</taxon>
        <taxon>Pseudomonadota</taxon>
        <taxon>Gammaproteobacteria</taxon>
        <taxon>Chromatiales</taxon>
        <taxon>Oceanococcaceae</taxon>
        <taxon>Oceanococcus</taxon>
    </lineage>
</organism>
<dbReference type="GO" id="GO:0005829">
    <property type="term" value="C:cytosol"/>
    <property type="evidence" value="ECO:0007669"/>
    <property type="project" value="TreeGrafter"/>
</dbReference>
<evidence type="ECO:0000256" key="5">
    <source>
        <dbReference type="ARBA" id="ARBA00022679"/>
    </source>
</evidence>
<evidence type="ECO:0000256" key="10">
    <source>
        <dbReference type="ARBA" id="ARBA00048567"/>
    </source>
</evidence>
<dbReference type="AlphaFoldDB" id="A0A1Y1SBQ1"/>
<comment type="subunit">
    <text evidence="11">Monomer.</text>
</comment>
<feature type="binding site" evidence="11">
    <location>
        <position position="24"/>
    </location>
    <ligand>
        <name>substrate</name>
    </ligand>
</feature>
<gene>
    <name evidence="11" type="primary">aroK</name>
    <name evidence="12" type="ORF">ATO7_15013</name>
</gene>
<keyword evidence="13" id="KW-1185">Reference proteome</keyword>
<name>A0A1Y1SBQ1_9GAMM</name>
<dbReference type="GO" id="GO:0008652">
    <property type="term" value="P:amino acid biosynthetic process"/>
    <property type="evidence" value="ECO:0007669"/>
    <property type="project" value="UniProtKB-KW"/>
</dbReference>
<dbReference type="GO" id="GO:0000287">
    <property type="term" value="F:magnesium ion binding"/>
    <property type="evidence" value="ECO:0007669"/>
    <property type="project" value="UniProtKB-UniRule"/>
</dbReference>
<feature type="binding site" evidence="11">
    <location>
        <position position="108"/>
    </location>
    <ligand>
        <name>ATP</name>
        <dbReference type="ChEBI" id="CHEBI:30616"/>
    </ligand>
</feature>
<keyword evidence="11" id="KW-0479">Metal-binding</keyword>
<dbReference type="EC" id="2.7.1.71" evidence="3 11"/>
<evidence type="ECO:0000256" key="4">
    <source>
        <dbReference type="ARBA" id="ARBA00022605"/>
    </source>
</evidence>
<dbReference type="InterPro" id="IPR023000">
    <property type="entry name" value="Shikimate_kinase_CS"/>
</dbReference>
<dbReference type="Proteomes" id="UP000192342">
    <property type="component" value="Unassembled WGS sequence"/>
</dbReference>
<evidence type="ECO:0000256" key="11">
    <source>
        <dbReference type="HAMAP-Rule" id="MF_00109"/>
    </source>
</evidence>
<dbReference type="CDD" id="cd00464">
    <property type="entry name" value="SK"/>
    <property type="match status" value="1"/>
</dbReference>
<dbReference type="Pfam" id="PF01202">
    <property type="entry name" value="SKI"/>
    <property type="match status" value="1"/>
</dbReference>
<accession>A0A1Y1SBQ1</accession>
<feature type="binding site" evidence="11">
    <location>
        <position position="70"/>
    </location>
    <ligand>
        <name>substrate</name>
    </ligand>
</feature>
<dbReference type="Gene3D" id="3.40.50.300">
    <property type="entry name" value="P-loop containing nucleotide triphosphate hydrolases"/>
    <property type="match status" value="1"/>
</dbReference>
<keyword evidence="6 11" id="KW-0547">Nucleotide-binding</keyword>
<dbReference type="InterPro" id="IPR027417">
    <property type="entry name" value="P-loop_NTPase"/>
</dbReference>
<comment type="pathway">
    <text evidence="1 11">Metabolic intermediate biosynthesis; chorismate biosynthesis; chorismate from D-erythrose 4-phosphate and phosphoenolpyruvate: step 5/7.</text>
</comment>
<feature type="binding site" evidence="11">
    <location>
        <position position="6"/>
    </location>
    <ligand>
        <name>Mg(2+)</name>
        <dbReference type="ChEBI" id="CHEBI:18420"/>
    </ligand>
</feature>
<reference evidence="12 13" key="1">
    <citation type="submission" date="2013-04" db="EMBL/GenBank/DDBJ databases">
        <title>Oceanococcus atlanticus 22II-S10r2 Genome Sequencing.</title>
        <authorList>
            <person name="Lai Q."/>
            <person name="Li G."/>
            <person name="Shao Z."/>
        </authorList>
    </citation>
    <scope>NUCLEOTIDE SEQUENCE [LARGE SCALE GENOMIC DNA]</scope>
    <source>
        <strain evidence="12 13">22II-S10r2</strain>
    </source>
</reference>
<dbReference type="GO" id="GO:0009073">
    <property type="term" value="P:aromatic amino acid family biosynthetic process"/>
    <property type="evidence" value="ECO:0007669"/>
    <property type="project" value="UniProtKB-KW"/>
</dbReference>
<keyword evidence="7 11" id="KW-0418">Kinase</keyword>
<protein>
    <recommendedName>
        <fullName evidence="3 11">Shikimate kinase</fullName>
        <shortName evidence="11">SK</shortName>
        <ecNumber evidence="3 11">2.7.1.71</ecNumber>
    </recommendedName>
</protein>
<dbReference type="STRING" id="1317117.ATO7_15013"/>
<evidence type="ECO:0000256" key="9">
    <source>
        <dbReference type="ARBA" id="ARBA00023141"/>
    </source>
</evidence>
<evidence type="ECO:0000256" key="2">
    <source>
        <dbReference type="ARBA" id="ARBA00006997"/>
    </source>
</evidence>
<comment type="subcellular location">
    <subcellularLocation>
        <location evidence="11">Cytoplasm</location>
    </subcellularLocation>
</comment>
<feature type="binding site" evidence="11">
    <location>
        <position position="144"/>
    </location>
    <ligand>
        <name>ATP</name>
        <dbReference type="ChEBI" id="CHEBI:30616"/>
    </ligand>
</feature>
<dbReference type="PROSITE" id="PS01128">
    <property type="entry name" value="SHIKIMATE_KINASE"/>
    <property type="match status" value="1"/>
</dbReference>
<comment type="caution">
    <text evidence="12">The sequence shown here is derived from an EMBL/GenBank/DDBJ whole genome shotgun (WGS) entry which is preliminary data.</text>
</comment>
<evidence type="ECO:0000256" key="6">
    <source>
        <dbReference type="ARBA" id="ARBA00022741"/>
    </source>
</evidence>
<feature type="binding site" evidence="11">
    <location>
        <position position="48"/>
    </location>
    <ligand>
        <name>substrate</name>
    </ligand>
</feature>
<evidence type="ECO:0000313" key="13">
    <source>
        <dbReference type="Proteomes" id="UP000192342"/>
    </source>
</evidence>
<dbReference type="GO" id="GO:0004765">
    <property type="term" value="F:shikimate kinase activity"/>
    <property type="evidence" value="ECO:0007669"/>
    <property type="project" value="UniProtKB-UniRule"/>
</dbReference>
<comment type="cofactor">
    <cofactor evidence="11">
        <name>Mg(2+)</name>
        <dbReference type="ChEBI" id="CHEBI:18420"/>
    </cofactor>
    <text evidence="11">Binds 1 Mg(2+) ion per subunit.</text>
</comment>
<keyword evidence="9 11" id="KW-0057">Aromatic amino acid biosynthesis</keyword>
<dbReference type="GO" id="GO:0005524">
    <property type="term" value="F:ATP binding"/>
    <property type="evidence" value="ECO:0007669"/>
    <property type="project" value="UniProtKB-UniRule"/>
</dbReference>
<dbReference type="GO" id="GO:0009423">
    <property type="term" value="P:chorismate biosynthetic process"/>
    <property type="evidence" value="ECO:0007669"/>
    <property type="project" value="UniProtKB-UniRule"/>
</dbReference>
<keyword evidence="5 11" id="KW-0808">Transferase</keyword>
<evidence type="ECO:0000256" key="3">
    <source>
        <dbReference type="ARBA" id="ARBA00012154"/>
    </source>
</evidence>
<keyword evidence="8 11" id="KW-0067">ATP-binding</keyword>
<dbReference type="UniPathway" id="UPA00053">
    <property type="reaction ID" value="UER00088"/>
</dbReference>
<dbReference type="OrthoDB" id="9800332at2"/>
<feature type="binding site" evidence="11">
    <location>
        <position position="127"/>
    </location>
    <ligand>
        <name>substrate</name>
    </ligand>
</feature>
<dbReference type="PANTHER" id="PTHR21087">
    <property type="entry name" value="SHIKIMATE KINASE"/>
    <property type="match status" value="1"/>
</dbReference>
<evidence type="ECO:0000256" key="7">
    <source>
        <dbReference type="ARBA" id="ARBA00022777"/>
    </source>
</evidence>
<comment type="similarity">
    <text evidence="2 11">Belongs to the shikimate kinase family.</text>
</comment>
<dbReference type="EMBL" id="AQQV01000004">
    <property type="protein sequence ID" value="ORE85543.1"/>
    <property type="molecule type" value="Genomic_DNA"/>
</dbReference>
<dbReference type="InterPro" id="IPR000623">
    <property type="entry name" value="Shikimate_kinase/TSH1"/>
</dbReference>
<evidence type="ECO:0000256" key="1">
    <source>
        <dbReference type="ARBA" id="ARBA00004842"/>
    </source>
</evidence>
<proteinExistence type="inferred from homology"/>
<keyword evidence="11" id="KW-0963">Cytoplasm</keyword>
<dbReference type="HAMAP" id="MF_00109">
    <property type="entry name" value="Shikimate_kinase"/>
    <property type="match status" value="1"/>
</dbReference>
<dbReference type="InterPro" id="IPR031322">
    <property type="entry name" value="Shikimate/glucono_kinase"/>
</dbReference>